<accession>A0A9D1KJ66</accession>
<evidence type="ECO:0000313" key="3">
    <source>
        <dbReference type="EMBL" id="HIT49518.1"/>
    </source>
</evidence>
<evidence type="ECO:0000259" key="2">
    <source>
        <dbReference type="Pfam" id="PF13439"/>
    </source>
</evidence>
<gene>
    <name evidence="3" type="ORF">IAD46_00675</name>
</gene>
<organism evidence="3 4">
    <name type="scientific">Candidatus Pelethenecus faecipullorum</name>
    <dbReference type="NCBI Taxonomy" id="2840900"/>
    <lineage>
        <taxon>Bacteria</taxon>
        <taxon>Bacillati</taxon>
        <taxon>Mycoplasmatota</taxon>
        <taxon>Mollicutes</taxon>
        <taxon>Candidatus Pelethenecus</taxon>
    </lineage>
</organism>
<dbReference type="Pfam" id="PF13439">
    <property type="entry name" value="Glyco_transf_4"/>
    <property type="match status" value="1"/>
</dbReference>
<dbReference type="Gene3D" id="3.40.50.2000">
    <property type="entry name" value="Glycogen Phosphorylase B"/>
    <property type="match status" value="2"/>
</dbReference>
<dbReference type="GO" id="GO:0016757">
    <property type="term" value="F:glycosyltransferase activity"/>
    <property type="evidence" value="ECO:0007669"/>
    <property type="project" value="InterPro"/>
</dbReference>
<evidence type="ECO:0000259" key="1">
    <source>
        <dbReference type="Pfam" id="PF00534"/>
    </source>
</evidence>
<dbReference type="AlphaFoldDB" id="A0A9D1KJ66"/>
<feature type="domain" description="Glycosyltransferase subfamily 4-like N-terminal" evidence="2">
    <location>
        <begin position="15"/>
        <end position="183"/>
    </location>
</feature>
<protein>
    <submittedName>
        <fullName evidence="3">Glycosyltransferase</fullName>
    </submittedName>
</protein>
<sequence>MIITLIVDSYADKTNGTTMTTRRFAEVLIKHGHTVRVAASRVDGDIPLENSFELGIRKTPVLYQVAKSQGFIFAKKNKKILKEAIVGSDVVHFLLPFSCQRYGKKICDANHIPSTAAFHLQPENITSTIRMNKIQPVNDYIYRRFKKFYNLFDHVHCPSNMIADQLRQHGYTSNLHVISNGVSEAFCKKEVTRPEKWKDRFLILMVGRYSVEKRQDLIIKAIQSSKYEHKIQLILAGKGPWKGYLEEISKTLTNPPVFDFYTEEELIEVINFCDLYVHASDAEIEAISCMEAFTCGLVPVISDSKISATNQFALDELNLFRHGDADSLREKIEYWMEHEEEKKARSLAYIDYAKQYSIDACVCQLEKVFEQAIADERKNEK</sequence>
<evidence type="ECO:0000313" key="4">
    <source>
        <dbReference type="Proteomes" id="UP000886758"/>
    </source>
</evidence>
<proteinExistence type="predicted"/>
<feature type="domain" description="Glycosyl transferase family 1" evidence="1">
    <location>
        <begin position="196"/>
        <end position="343"/>
    </location>
</feature>
<dbReference type="InterPro" id="IPR050194">
    <property type="entry name" value="Glycosyltransferase_grp1"/>
</dbReference>
<comment type="caution">
    <text evidence="3">The sequence shown here is derived from an EMBL/GenBank/DDBJ whole genome shotgun (WGS) entry which is preliminary data.</text>
</comment>
<dbReference type="SUPFAM" id="SSF53756">
    <property type="entry name" value="UDP-Glycosyltransferase/glycogen phosphorylase"/>
    <property type="match status" value="1"/>
</dbReference>
<dbReference type="InterPro" id="IPR001296">
    <property type="entry name" value="Glyco_trans_1"/>
</dbReference>
<dbReference type="InterPro" id="IPR028098">
    <property type="entry name" value="Glyco_trans_4-like_N"/>
</dbReference>
<dbReference type="Pfam" id="PF00534">
    <property type="entry name" value="Glycos_transf_1"/>
    <property type="match status" value="1"/>
</dbReference>
<dbReference type="PANTHER" id="PTHR45947:SF3">
    <property type="entry name" value="SULFOQUINOVOSYL TRANSFERASE SQD2"/>
    <property type="match status" value="1"/>
</dbReference>
<reference evidence="3" key="1">
    <citation type="submission" date="2020-10" db="EMBL/GenBank/DDBJ databases">
        <authorList>
            <person name="Gilroy R."/>
        </authorList>
    </citation>
    <scope>NUCLEOTIDE SEQUENCE</scope>
    <source>
        <strain evidence="3">ChiW17-6978</strain>
    </source>
</reference>
<name>A0A9D1KJ66_9MOLU</name>
<dbReference type="EMBL" id="DVLF01000024">
    <property type="protein sequence ID" value="HIT49518.1"/>
    <property type="molecule type" value="Genomic_DNA"/>
</dbReference>
<dbReference type="PANTHER" id="PTHR45947">
    <property type="entry name" value="SULFOQUINOVOSYL TRANSFERASE SQD2"/>
    <property type="match status" value="1"/>
</dbReference>
<dbReference type="Proteomes" id="UP000886758">
    <property type="component" value="Unassembled WGS sequence"/>
</dbReference>
<reference evidence="3" key="2">
    <citation type="journal article" date="2021" name="PeerJ">
        <title>Extensive microbial diversity within the chicken gut microbiome revealed by metagenomics and culture.</title>
        <authorList>
            <person name="Gilroy R."/>
            <person name="Ravi A."/>
            <person name="Getino M."/>
            <person name="Pursley I."/>
            <person name="Horton D.L."/>
            <person name="Alikhan N.F."/>
            <person name="Baker D."/>
            <person name="Gharbi K."/>
            <person name="Hall N."/>
            <person name="Watson M."/>
            <person name="Adriaenssens E.M."/>
            <person name="Foster-Nyarko E."/>
            <person name="Jarju S."/>
            <person name="Secka A."/>
            <person name="Antonio M."/>
            <person name="Oren A."/>
            <person name="Chaudhuri R.R."/>
            <person name="La Ragione R."/>
            <person name="Hildebrand F."/>
            <person name="Pallen M.J."/>
        </authorList>
    </citation>
    <scope>NUCLEOTIDE SEQUENCE</scope>
    <source>
        <strain evidence="3">ChiW17-6978</strain>
    </source>
</reference>